<dbReference type="PANTHER" id="PTHR46268:SF6">
    <property type="entry name" value="UNIVERSAL STRESS PROTEIN UP12"/>
    <property type="match status" value="1"/>
</dbReference>
<dbReference type="PANTHER" id="PTHR46268">
    <property type="entry name" value="STRESS RESPONSE PROTEIN NHAX"/>
    <property type="match status" value="1"/>
</dbReference>
<dbReference type="InterPro" id="IPR006016">
    <property type="entry name" value="UspA"/>
</dbReference>
<dbReference type="AlphaFoldDB" id="A0A7D5P4V7"/>
<accession>A0A7D5P4V7</accession>
<evidence type="ECO:0000256" key="1">
    <source>
        <dbReference type="ARBA" id="ARBA00008791"/>
    </source>
</evidence>
<protein>
    <submittedName>
        <fullName evidence="3">Universal stress protein</fullName>
    </submittedName>
</protein>
<evidence type="ECO:0000313" key="3">
    <source>
        <dbReference type="EMBL" id="QLH80886.1"/>
    </source>
</evidence>
<dbReference type="RefSeq" id="WP_179920704.1">
    <property type="nucleotide sequence ID" value="NZ_CP058909.1"/>
</dbReference>
<dbReference type="InterPro" id="IPR014729">
    <property type="entry name" value="Rossmann-like_a/b/a_fold"/>
</dbReference>
<reference evidence="3 4" key="1">
    <citation type="submission" date="2020-07" db="EMBL/GenBank/DDBJ databases">
        <title>Halosimplex litoreum sp. nov. and Halosimplex rubrum sp. nov., isolated from different salt environments.</title>
        <authorList>
            <person name="Cui H."/>
        </authorList>
    </citation>
    <scope>NUCLEOTIDE SEQUENCE [LARGE SCALE GENOMIC DNA]</scope>
    <source>
        <strain evidence="3 4">R2</strain>
    </source>
</reference>
<evidence type="ECO:0000313" key="4">
    <source>
        <dbReference type="Proteomes" id="UP000509346"/>
    </source>
</evidence>
<dbReference type="PRINTS" id="PR01438">
    <property type="entry name" value="UNVRSLSTRESS"/>
</dbReference>
<organism evidence="3 4">
    <name type="scientific">Halosimplex pelagicum</name>
    <dbReference type="NCBI Taxonomy" id="869886"/>
    <lineage>
        <taxon>Archaea</taxon>
        <taxon>Methanobacteriati</taxon>
        <taxon>Methanobacteriota</taxon>
        <taxon>Stenosarchaea group</taxon>
        <taxon>Halobacteria</taxon>
        <taxon>Halobacteriales</taxon>
        <taxon>Haloarculaceae</taxon>
        <taxon>Halosimplex</taxon>
    </lineage>
</organism>
<dbReference type="GeneID" id="56081760"/>
<dbReference type="InterPro" id="IPR006015">
    <property type="entry name" value="Universal_stress_UspA"/>
</dbReference>
<dbReference type="CDD" id="cd00293">
    <property type="entry name" value="USP-like"/>
    <property type="match status" value="1"/>
</dbReference>
<comment type="similarity">
    <text evidence="1">Belongs to the universal stress protein A family.</text>
</comment>
<dbReference type="Proteomes" id="UP000509346">
    <property type="component" value="Chromosome"/>
</dbReference>
<dbReference type="SUPFAM" id="SSF52402">
    <property type="entry name" value="Adenine nucleotide alpha hydrolases-like"/>
    <property type="match status" value="1"/>
</dbReference>
<dbReference type="Pfam" id="PF00582">
    <property type="entry name" value="Usp"/>
    <property type="match status" value="1"/>
</dbReference>
<dbReference type="Gene3D" id="3.40.50.620">
    <property type="entry name" value="HUPs"/>
    <property type="match status" value="1"/>
</dbReference>
<gene>
    <name evidence="3" type="ORF">HZS54_04185</name>
</gene>
<dbReference type="OrthoDB" id="281037at2157"/>
<name>A0A7D5P4V7_9EURY</name>
<keyword evidence="4" id="KW-1185">Reference proteome</keyword>
<sequence length="182" mass="19807">MYTVLLPVDMAESRATAQVETAIGLPNATEDVAVKLLHVFREADRAEEASPLQLRAGENAYERLEEAGLSVEPVTRYGDPAEGILEAADDYDADMILLGGRKRSPLGSVLFGSVSQEVTLDAERPVVVTGDREQQHIPSHRCQSCGEEYYTEEDLEIPSCRNCGGTKVERVGEESEEPAPTA</sequence>
<dbReference type="KEGG" id="hpel:HZS54_04185"/>
<feature type="domain" description="UspA" evidence="2">
    <location>
        <begin position="3"/>
        <end position="128"/>
    </location>
</feature>
<evidence type="ECO:0000259" key="2">
    <source>
        <dbReference type="Pfam" id="PF00582"/>
    </source>
</evidence>
<dbReference type="EMBL" id="CP058909">
    <property type="protein sequence ID" value="QLH80886.1"/>
    <property type="molecule type" value="Genomic_DNA"/>
</dbReference>
<proteinExistence type="inferred from homology"/>